<evidence type="ECO:0000313" key="1">
    <source>
        <dbReference type="EMBL" id="HGT98969.1"/>
    </source>
</evidence>
<accession>A0A7J3MZT2</accession>
<proteinExistence type="predicted"/>
<sequence length="403" mass="46351">MQKSVVELMKSLVKVCELKNIADAVVSGGGPDIVKGVDCRYRKWTVFKLITHMLYVPLYTSIISKYFSEFYYVDLFSGSGLGYVSEEDLEDVVKNVDSVGLLRIAGSPLIPLSIVRKPFSGLYLNDLDPHKTNLLRKRIEAIARLTNSQKKSNCFPFPVNQNNIKIYNHDANIIVNKIMKDVEAKHETLMKKKGRGCHLYFFIDPSGLEFKRKSLERILRSSVRSDIVTLFNSYGAAMQVYNHIKYGYRDDVVRECLGDRYIDYVNSYARGKGKSMKDLNVRELSECLLNYYINIFNTYNYEVVTIRLSLIEPTIAKSKEQEREFDILLATKKTKRGNPYINAFIYIKNLVEKVAKDIGYSKVINAFIEYIATGRLPGLLGYIINNPNEFFNKYSTYKRYGLV</sequence>
<protein>
    <submittedName>
        <fullName evidence="1">Uncharacterized protein</fullName>
    </submittedName>
</protein>
<dbReference type="AlphaFoldDB" id="A0A7J3MZT2"/>
<dbReference type="EMBL" id="DTDH01000165">
    <property type="protein sequence ID" value="HGT98969.1"/>
    <property type="molecule type" value="Genomic_DNA"/>
</dbReference>
<reference evidence="1" key="1">
    <citation type="journal article" date="2020" name="mSystems">
        <title>Genome- and Community-Level Interaction Insights into Carbon Utilization and Element Cycling Functions of Hydrothermarchaeota in Hydrothermal Sediment.</title>
        <authorList>
            <person name="Zhou Z."/>
            <person name="Liu Y."/>
            <person name="Xu W."/>
            <person name="Pan J."/>
            <person name="Luo Z.H."/>
            <person name="Li M."/>
        </authorList>
    </citation>
    <scope>NUCLEOTIDE SEQUENCE [LARGE SCALE GENOMIC DNA]</scope>
    <source>
        <strain evidence="1">SpSt-688</strain>
    </source>
</reference>
<name>A0A7J3MZT2_9CREN</name>
<comment type="caution">
    <text evidence="1">The sequence shown here is derived from an EMBL/GenBank/DDBJ whole genome shotgun (WGS) entry which is preliminary data.</text>
</comment>
<organism evidence="1">
    <name type="scientific">Ignisphaera aggregans</name>
    <dbReference type="NCBI Taxonomy" id="334771"/>
    <lineage>
        <taxon>Archaea</taxon>
        <taxon>Thermoproteota</taxon>
        <taxon>Thermoprotei</taxon>
        <taxon>Desulfurococcales</taxon>
        <taxon>Desulfurococcaceae</taxon>
        <taxon>Ignisphaera</taxon>
    </lineage>
</organism>
<gene>
    <name evidence="1" type="ORF">ENU64_06025</name>
</gene>